<dbReference type="InterPro" id="IPR052898">
    <property type="entry name" value="ACAD10-like"/>
</dbReference>
<dbReference type="Pfam" id="PF01636">
    <property type="entry name" value="APH"/>
    <property type="match status" value="1"/>
</dbReference>
<reference evidence="3" key="2">
    <citation type="submission" date="2023-07" db="EMBL/GenBank/DDBJ databases">
        <title>Genomic analysis of Rhodococcus opacus VOC-14 with glycol ethers degradation activity.</title>
        <authorList>
            <person name="Narkevich D.A."/>
            <person name="Hlushen A.M."/>
            <person name="Akhremchuk A.E."/>
            <person name="Sikolenko M.A."/>
            <person name="Valentovich L.N."/>
        </authorList>
    </citation>
    <scope>NUCLEOTIDE SEQUENCE</scope>
    <source>
        <strain evidence="3">VOC-14</strain>
        <plasmid evidence="3">pRho-VOC14-L</plasmid>
    </source>
</reference>
<reference evidence="2" key="1">
    <citation type="submission" date="2022-12" db="EMBL/GenBank/DDBJ databases">
        <authorList>
            <person name="Krivoruchko A.V."/>
            <person name="Elkin A."/>
        </authorList>
    </citation>
    <scope>NUCLEOTIDE SEQUENCE</scope>
    <source>
        <strain evidence="2">IEGM 249</strain>
    </source>
</reference>
<proteinExistence type="predicted"/>
<feature type="domain" description="Aminoglycoside phosphotransferase" evidence="1">
    <location>
        <begin position="43"/>
        <end position="271"/>
    </location>
</feature>
<name>A0AAX3YQP5_RHOOP</name>
<protein>
    <submittedName>
        <fullName evidence="3">Phosphotransferase family protein</fullName>
    </submittedName>
</protein>
<accession>A0AAX3YQP5</accession>
<evidence type="ECO:0000313" key="3">
    <source>
        <dbReference type="EMBL" id="WLF51752.1"/>
    </source>
</evidence>
<organism evidence="3 6">
    <name type="scientific">Rhodococcus opacus</name>
    <name type="common">Nocardia opaca</name>
    <dbReference type="NCBI Taxonomy" id="37919"/>
    <lineage>
        <taxon>Bacteria</taxon>
        <taxon>Bacillati</taxon>
        <taxon>Actinomycetota</taxon>
        <taxon>Actinomycetes</taxon>
        <taxon>Mycobacteriales</taxon>
        <taxon>Nocardiaceae</taxon>
        <taxon>Rhodococcus</taxon>
    </lineage>
</organism>
<evidence type="ECO:0000313" key="2">
    <source>
        <dbReference type="EMBL" id="MCZ4589272.1"/>
    </source>
</evidence>
<dbReference type="RefSeq" id="WP_269592478.1">
    <property type="nucleotide sequence ID" value="NZ_CP130956.1"/>
</dbReference>
<gene>
    <name evidence="2" type="ORF">O4328_37465</name>
    <name evidence="3" type="ORF">Q5707_40425</name>
    <name evidence="4" type="ORF">Q5707_44570</name>
</gene>
<dbReference type="EMBL" id="JAPWIS010000030">
    <property type="protein sequence ID" value="MCZ4589272.1"/>
    <property type="molecule type" value="Genomic_DNA"/>
</dbReference>
<keyword evidence="3" id="KW-0614">Plasmid</keyword>
<dbReference type="EMBL" id="CP130956">
    <property type="protein sequence ID" value="WLF52451.1"/>
    <property type="molecule type" value="Genomic_DNA"/>
</dbReference>
<dbReference type="InterPro" id="IPR002575">
    <property type="entry name" value="Aminoglycoside_PTrfase"/>
</dbReference>
<evidence type="ECO:0000313" key="5">
    <source>
        <dbReference type="Proteomes" id="UP001066327"/>
    </source>
</evidence>
<dbReference type="Gene3D" id="3.90.1200.10">
    <property type="match status" value="1"/>
</dbReference>
<geneLocation type="plasmid" evidence="3 6">
    <name>pRho-VOC14-L</name>
</geneLocation>
<dbReference type="PANTHER" id="PTHR47829">
    <property type="entry name" value="HYDROLASE, PUTATIVE (AFU_ORTHOLOGUE AFUA_1G12880)-RELATED"/>
    <property type="match status" value="1"/>
</dbReference>
<sequence length="362" mass="40174">MSTEVNDDQAELAPVRAGEMLDWDRLESYLREQLPDLEGDFSVLQFPRGSANLTYQVTFGDRQLVVRRPPFGTIAAGAHDMAREYKVLSQLHTEFPRAPRALLHCADESVIGAEFFVNEYREGIVVWDRVPDSMSGFDNAGERIGLAVIDALADLHEVDPGKAGLSDLGRPEGYLDRQLRGWQRRWAAVEPEVDSPETAAVMREVAARLVKGQPRSQRSGIVHNDYKIDNCQFRPGDPDRVTAVFDWDMATTGDTLSDLGTLLNYWPDSTLDPDSDAAFIAVPGMHGLGLPPRAAVIDRYGRSSSLDLSDIAWYEALGCWKTSVILQQLYARYVRGQTTDARMGERGALIPPLARRALGLLS</sequence>
<dbReference type="PANTHER" id="PTHR47829:SF1">
    <property type="entry name" value="HAD FAMILY PHOSPHATASE"/>
    <property type="match status" value="1"/>
</dbReference>
<dbReference type="Proteomes" id="UP001231166">
    <property type="component" value="Plasmid pRho-VOC14-L"/>
</dbReference>
<dbReference type="Gene3D" id="3.30.200.20">
    <property type="entry name" value="Phosphorylase Kinase, domain 1"/>
    <property type="match status" value="1"/>
</dbReference>
<dbReference type="CDD" id="cd05154">
    <property type="entry name" value="ACAD10_11_N-like"/>
    <property type="match status" value="1"/>
</dbReference>
<dbReference type="Proteomes" id="UP001066327">
    <property type="component" value="Unassembled WGS sequence"/>
</dbReference>
<dbReference type="InterPro" id="IPR011009">
    <property type="entry name" value="Kinase-like_dom_sf"/>
</dbReference>
<dbReference type="AlphaFoldDB" id="A0AAX3YQP5"/>
<dbReference type="SUPFAM" id="SSF56112">
    <property type="entry name" value="Protein kinase-like (PK-like)"/>
    <property type="match status" value="1"/>
</dbReference>
<dbReference type="InterPro" id="IPR041726">
    <property type="entry name" value="ACAD10_11_N"/>
</dbReference>
<evidence type="ECO:0000259" key="1">
    <source>
        <dbReference type="Pfam" id="PF01636"/>
    </source>
</evidence>
<evidence type="ECO:0000313" key="4">
    <source>
        <dbReference type="EMBL" id="WLF52451.1"/>
    </source>
</evidence>
<dbReference type="EMBL" id="CP130956">
    <property type="protein sequence ID" value="WLF51752.1"/>
    <property type="molecule type" value="Genomic_DNA"/>
</dbReference>
<evidence type="ECO:0000313" key="6">
    <source>
        <dbReference type="Proteomes" id="UP001231166"/>
    </source>
</evidence>
<keyword evidence="5" id="KW-1185">Reference proteome</keyword>